<evidence type="ECO:0000256" key="1">
    <source>
        <dbReference type="ARBA" id="ARBA00008791"/>
    </source>
</evidence>
<dbReference type="OMA" id="MPAYEAV"/>
<dbReference type="Proteomes" id="UP000063308">
    <property type="component" value="Chromosome"/>
</dbReference>
<gene>
    <name evidence="3" type="ORF">NK6_8982</name>
</gene>
<dbReference type="RefSeq" id="WP_011087414.1">
    <property type="nucleotide sequence ID" value="NZ_CP181400.1"/>
</dbReference>
<name>A0A0E4BX34_9BRAD</name>
<organism evidence="3 4">
    <name type="scientific">Bradyrhizobium diazoefficiens</name>
    <dbReference type="NCBI Taxonomy" id="1355477"/>
    <lineage>
        <taxon>Bacteria</taxon>
        <taxon>Pseudomonadati</taxon>
        <taxon>Pseudomonadota</taxon>
        <taxon>Alphaproteobacteria</taxon>
        <taxon>Hyphomicrobiales</taxon>
        <taxon>Nitrobacteraceae</taxon>
        <taxon>Bradyrhizobium</taxon>
    </lineage>
</organism>
<feature type="domain" description="UspA" evidence="2">
    <location>
        <begin position="151"/>
        <end position="271"/>
    </location>
</feature>
<evidence type="ECO:0000259" key="2">
    <source>
        <dbReference type="Pfam" id="PF00582"/>
    </source>
</evidence>
<sequence length="273" mass="29833">MSVASVMVYVDSEQQEAGQVAVAEGIARTFGAAILGVSAVAVEPPFVAEGVIIEQTTEEDIKRIKATLSAKEAWFKRVVGLPSETVEWRWALDDPTDFLVEQARAADLVIVKRRSQAASHSHFLDPAGAMLRMGRPTLSVPERVTELSGDRIVVGWKDTREARLAVRDAMPFLTRASQVTIAEICASSEQDAARKRLRDVAGYLQRHGVQCQHEVRVHTAEPDGGYLIRLASELGADLIVTGGYGHSRLGEWIFGGMTRSLLQEAKVCVLMSH</sequence>
<dbReference type="PANTHER" id="PTHR46268:SF15">
    <property type="entry name" value="UNIVERSAL STRESS PROTEIN HP_0031"/>
    <property type="match status" value="1"/>
</dbReference>
<dbReference type="InterPro" id="IPR006016">
    <property type="entry name" value="UspA"/>
</dbReference>
<dbReference type="PANTHER" id="PTHR46268">
    <property type="entry name" value="STRESS RESPONSE PROTEIN NHAX"/>
    <property type="match status" value="1"/>
</dbReference>
<dbReference type="AlphaFoldDB" id="A0A0E4BX34"/>
<dbReference type="Pfam" id="PF00582">
    <property type="entry name" value="Usp"/>
    <property type="match status" value="1"/>
</dbReference>
<comment type="similarity">
    <text evidence="1">Belongs to the universal stress protein A family.</text>
</comment>
<dbReference type="CDD" id="cd00293">
    <property type="entry name" value="USP-like"/>
    <property type="match status" value="1"/>
</dbReference>
<proteinExistence type="inferred from homology"/>
<accession>A0A0E4BX34</accession>
<dbReference type="EMBL" id="AP014685">
    <property type="protein sequence ID" value="BAR62126.1"/>
    <property type="molecule type" value="Genomic_DNA"/>
</dbReference>
<dbReference type="Gene3D" id="3.40.50.12370">
    <property type="match status" value="1"/>
</dbReference>
<protein>
    <recommendedName>
        <fullName evidence="2">UspA domain-containing protein</fullName>
    </recommendedName>
</protein>
<dbReference type="SUPFAM" id="SSF52402">
    <property type="entry name" value="Adenine nucleotide alpha hydrolases-like"/>
    <property type="match status" value="2"/>
</dbReference>
<evidence type="ECO:0000313" key="3">
    <source>
        <dbReference type="EMBL" id="BAR62126.1"/>
    </source>
</evidence>
<evidence type="ECO:0000313" key="4">
    <source>
        <dbReference type="Proteomes" id="UP000063308"/>
    </source>
</evidence>
<reference evidence="3 4" key="1">
    <citation type="submission" date="2014-11" db="EMBL/GenBank/DDBJ databases">
        <title>Symbiosis island explosion on the genome of extra-slow-growing strains of soybean bradyrhizobia with massive insertion sequences.</title>
        <authorList>
            <person name="Iida T."/>
            <person name="Minamisawa K."/>
        </authorList>
    </citation>
    <scope>NUCLEOTIDE SEQUENCE [LARGE SCALE GENOMIC DNA]</scope>
    <source>
        <strain evidence="3 4">NK6</strain>
    </source>
</reference>